<evidence type="ECO:0000313" key="2">
    <source>
        <dbReference type="Proteomes" id="UP001062846"/>
    </source>
</evidence>
<name>A0ACC0MCV7_RHOML</name>
<dbReference type="Proteomes" id="UP001062846">
    <property type="component" value="Chromosome 9"/>
</dbReference>
<comment type="caution">
    <text evidence="1">The sequence shown here is derived from an EMBL/GenBank/DDBJ whole genome shotgun (WGS) entry which is preliminary data.</text>
</comment>
<keyword evidence="2" id="KW-1185">Reference proteome</keyword>
<gene>
    <name evidence="1" type="ORF">RHMOL_Rhmol09G0101200</name>
</gene>
<reference evidence="1" key="1">
    <citation type="submission" date="2022-02" db="EMBL/GenBank/DDBJ databases">
        <title>Plant Genome Project.</title>
        <authorList>
            <person name="Zhang R.-G."/>
        </authorList>
    </citation>
    <scope>NUCLEOTIDE SEQUENCE</scope>
    <source>
        <strain evidence="1">AT1</strain>
    </source>
</reference>
<protein>
    <submittedName>
        <fullName evidence="1">Uncharacterized protein</fullName>
    </submittedName>
</protein>
<proteinExistence type="predicted"/>
<dbReference type="EMBL" id="CM046396">
    <property type="protein sequence ID" value="KAI8538414.1"/>
    <property type="molecule type" value="Genomic_DNA"/>
</dbReference>
<organism evidence="1 2">
    <name type="scientific">Rhododendron molle</name>
    <name type="common">Chinese azalea</name>
    <name type="synonym">Azalea mollis</name>
    <dbReference type="NCBI Taxonomy" id="49168"/>
    <lineage>
        <taxon>Eukaryota</taxon>
        <taxon>Viridiplantae</taxon>
        <taxon>Streptophyta</taxon>
        <taxon>Embryophyta</taxon>
        <taxon>Tracheophyta</taxon>
        <taxon>Spermatophyta</taxon>
        <taxon>Magnoliopsida</taxon>
        <taxon>eudicotyledons</taxon>
        <taxon>Gunneridae</taxon>
        <taxon>Pentapetalae</taxon>
        <taxon>asterids</taxon>
        <taxon>Ericales</taxon>
        <taxon>Ericaceae</taxon>
        <taxon>Ericoideae</taxon>
        <taxon>Rhodoreae</taxon>
        <taxon>Rhododendron</taxon>
    </lineage>
</organism>
<sequence>MKYMKDLIRDEKILSRGNFNGKKTYMKAEIDEVRAEWLFFYGCCSATASVLNCGFCCCLLNNGSR</sequence>
<accession>A0ACC0MCV7</accession>
<evidence type="ECO:0000313" key="1">
    <source>
        <dbReference type="EMBL" id="KAI8538414.1"/>
    </source>
</evidence>